<dbReference type="InterPro" id="IPR036866">
    <property type="entry name" value="RibonucZ/Hydroxyglut_hydro"/>
</dbReference>
<sequence length="293" mass="32488">MLENDKRYGRKYGLWIFALLLLLVNIFLFRLDWQNSHRGLTFAMLDVGQGDALFIESPTGTQIMFDAGPARKVLGPLAQVMSPFDKSIDVLVITNPDADHVGGFLDILKNYKVGAVFEPGTLTDSKIYQNFKNEIAKQNIPNILARRGMKLDMGGGAFIDILFPDRDVVAWTTNDGSVVARLTYGQTSVMLTGDSTMKTERIILSENSLTQLKSTILKVGHHGSRTSTSGEFVKAVSPQYALISDGKDNKYGHPHEETLDTLSQFGAKIFRTDLFGSIIMKCDTMEKCVPLEI</sequence>
<evidence type="ECO:0000313" key="3">
    <source>
        <dbReference type="EMBL" id="KKR70472.1"/>
    </source>
</evidence>
<gene>
    <name evidence="3" type="ORF">UU13_C0005G0028</name>
</gene>
<proteinExistence type="predicted"/>
<dbReference type="Pfam" id="PF00753">
    <property type="entry name" value="Lactamase_B"/>
    <property type="match status" value="1"/>
</dbReference>
<dbReference type="AlphaFoldDB" id="A0A0G0W5B7"/>
<evidence type="ECO:0000259" key="2">
    <source>
        <dbReference type="Pfam" id="PF00753"/>
    </source>
</evidence>
<dbReference type="PANTHER" id="PTHR30619:SF1">
    <property type="entry name" value="RECOMBINATION PROTEIN 2"/>
    <property type="match status" value="1"/>
</dbReference>
<name>A0A0G0W5B7_9BACT</name>
<dbReference type="Gene3D" id="3.60.15.10">
    <property type="entry name" value="Ribonuclease Z/Hydroxyacylglutathione hydrolase-like"/>
    <property type="match status" value="1"/>
</dbReference>
<dbReference type="Proteomes" id="UP000034452">
    <property type="component" value="Unassembled WGS sequence"/>
</dbReference>
<dbReference type="EMBL" id="LBZL01000005">
    <property type="protein sequence ID" value="KKR70472.1"/>
    <property type="molecule type" value="Genomic_DNA"/>
</dbReference>
<feature type="transmembrane region" description="Helical" evidence="1">
    <location>
        <begin position="12"/>
        <end position="31"/>
    </location>
</feature>
<protein>
    <recommendedName>
        <fullName evidence="2">Metallo-beta-lactamase domain-containing protein</fullName>
    </recommendedName>
</protein>
<evidence type="ECO:0000313" key="4">
    <source>
        <dbReference type="Proteomes" id="UP000034452"/>
    </source>
</evidence>
<organism evidence="3 4">
    <name type="scientific">Candidatus Nomurabacteria bacterium GW2011_GWB1_40_7</name>
    <dbReference type="NCBI Taxonomy" id="1618744"/>
    <lineage>
        <taxon>Bacteria</taxon>
        <taxon>Candidatus Nomuraibacteriota</taxon>
    </lineage>
</organism>
<feature type="domain" description="Metallo-beta-lactamase" evidence="2">
    <location>
        <begin position="46"/>
        <end position="243"/>
    </location>
</feature>
<comment type="caution">
    <text evidence="3">The sequence shown here is derived from an EMBL/GenBank/DDBJ whole genome shotgun (WGS) entry which is preliminary data.</text>
</comment>
<dbReference type="InterPro" id="IPR035681">
    <property type="entry name" value="ComA-like_MBL"/>
</dbReference>
<dbReference type="CDD" id="cd07731">
    <property type="entry name" value="ComA-like_MBL-fold"/>
    <property type="match status" value="1"/>
</dbReference>
<reference evidence="3 4" key="1">
    <citation type="journal article" date="2015" name="Nature">
        <title>rRNA introns, odd ribosomes, and small enigmatic genomes across a large radiation of phyla.</title>
        <authorList>
            <person name="Brown C.T."/>
            <person name="Hug L.A."/>
            <person name="Thomas B.C."/>
            <person name="Sharon I."/>
            <person name="Castelle C.J."/>
            <person name="Singh A."/>
            <person name="Wilkins M.J."/>
            <person name="Williams K.H."/>
            <person name="Banfield J.F."/>
        </authorList>
    </citation>
    <scope>NUCLEOTIDE SEQUENCE [LARGE SCALE GENOMIC DNA]</scope>
</reference>
<dbReference type="InterPro" id="IPR052159">
    <property type="entry name" value="Competence_DNA_uptake"/>
</dbReference>
<keyword evidence="1" id="KW-0812">Transmembrane</keyword>
<accession>A0A0G0W5B7</accession>
<keyword evidence="1" id="KW-0472">Membrane</keyword>
<dbReference type="SUPFAM" id="SSF56281">
    <property type="entry name" value="Metallo-hydrolase/oxidoreductase"/>
    <property type="match status" value="1"/>
</dbReference>
<dbReference type="PANTHER" id="PTHR30619">
    <property type="entry name" value="DNA INTERNALIZATION/COMPETENCE PROTEIN COMEC/REC2"/>
    <property type="match status" value="1"/>
</dbReference>
<keyword evidence="1" id="KW-1133">Transmembrane helix</keyword>
<dbReference type="PATRIC" id="fig|1618744.3.peg.300"/>
<evidence type="ECO:0000256" key="1">
    <source>
        <dbReference type="SAM" id="Phobius"/>
    </source>
</evidence>
<dbReference type="InterPro" id="IPR001279">
    <property type="entry name" value="Metallo-B-lactamas"/>
</dbReference>